<dbReference type="Pfam" id="PF01266">
    <property type="entry name" value="DAO"/>
    <property type="match status" value="1"/>
</dbReference>
<dbReference type="SUPFAM" id="SSF54373">
    <property type="entry name" value="FAD-linked reductases, C-terminal domain"/>
    <property type="match status" value="1"/>
</dbReference>
<dbReference type="GO" id="GO:0019478">
    <property type="term" value="P:D-amino acid catabolic process"/>
    <property type="evidence" value="ECO:0007669"/>
    <property type="project" value="TreeGrafter"/>
</dbReference>
<dbReference type="GO" id="GO:0071949">
    <property type="term" value="F:FAD binding"/>
    <property type="evidence" value="ECO:0007669"/>
    <property type="project" value="InterPro"/>
</dbReference>
<comment type="caution">
    <text evidence="8">The sequence shown here is derived from an EMBL/GenBank/DDBJ whole genome shotgun (WGS) entry which is preliminary data.</text>
</comment>
<comment type="cofactor">
    <cofactor evidence="1 6">
        <name>FAD</name>
        <dbReference type="ChEBI" id="CHEBI:57692"/>
    </cofactor>
</comment>
<keyword evidence="3" id="KW-0285">Flavoprotein</keyword>
<evidence type="ECO:0000313" key="8">
    <source>
        <dbReference type="EMBL" id="KAK0496117.1"/>
    </source>
</evidence>
<evidence type="ECO:0000256" key="4">
    <source>
        <dbReference type="ARBA" id="ARBA00022827"/>
    </source>
</evidence>
<dbReference type="Gene3D" id="3.30.9.10">
    <property type="entry name" value="D-Amino Acid Oxidase, subunit A, domain 2"/>
    <property type="match status" value="1"/>
</dbReference>
<feature type="domain" description="FAD dependent oxidoreductase" evidence="7">
    <location>
        <begin position="11"/>
        <end position="369"/>
    </location>
</feature>
<dbReference type="PANTHER" id="PTHR11530:SF11">
    <property type="entry name" value="D-ASPARTATE OXIDASE"/>
    <property type="match status" value="1"/>
</dbReference>
<comment type="similarity">
    <text evidence="2">Belongs to the DAMOX/DASOX family.</text>
</comment>
<evidence type="ECO:0000259" key="7">
    <source>
        <dbReference type="Pfam" id="PF01266"/>
    </source>
</evidence>
<dbReference type="InterPro" id="IPR023209">
    <property type="entry name" value="DAO"/>
</dbReference>
<feature type="binding site" evidence="6">
    <location>
        <position position="322"/>
    </location>
    <ligand>
        <name>D-dopa</name>
        <dbReference type="ChEBI" id="CHEBI:149689"/>
    </ligand>
</feature>
<evidence type="ECO:0000256" key="2">
    <source>
        <dbReference type="ARBA" id="ARBA00006730"/>
    </source>
</evidence>
<dbReference type="GO" id="GO:0003884">
    <property type="term" value="F:D-amino-acid oxidase activity"/>
    <property type="evidence" value="ECO:0007669"/>
    <property type="project" value="InterPro"/>
</dbReference>
<name>A0AA39Q4I2_9AGAR</name>
<feature type="binding site" evidence="6">
    <location>
        <position position="190"/>
    </location>
    <ligand>
        <name>FAD</name>
        <dbReference type="ChEBI" id="CHEBI:57692"/>
    </ligand>
</feature>
<keyword evidence="5" id="KW-0560">Oxidoreductase</keyword>
<evidence type="ECO:0000256" key="3">
    <source>
        <dbReference type="ARBA" id="ARBA00022630"/>
    </source>
</evidence>
<dbReference type="PANTHER" id="PTHR11530">
    <property type="entry name" value="D-AMINO ACID OXIDASE"/>
    <property type="match status" value="1"/>
</dbReference>
<accession>A0AA39Q4I2</accession>
<dbReference type="SUPFAM" id="SSF51971">
    <property type="entry name" value="Nucleotide-binding domain"/>
    <property type="match status" value="1"/>
</dbReference>
<protein>
    <submittedName>
        <fullName evidence="8">DAO-domain-containing protein</fullName>
    </submittedName>
</protein>
<feature type="binding site" evidence="6">
    <location>
        <position position="354"/>
    </location>
    <ligand>
        <name>D-dopa</name>
        <dbReference type="ChEBI" id="CHEBI:149689"/>
    </ligand>
</feature>
<evidence type="ECO:0000256" key="5">
    <source>
        <dbReference type="ARBA" id="ARBA00023002"/>
    </source>
</evidence>
<dbReference type="GO" id="GO:0005737">
    <property type="term" value="C:cytoplasm"/>
    <property type="evidence" value="ECO:0007669"/>
    <property type="project" value="TreeGrafter"/>
</dbReference>
<keyword evidence="4 6" id="KW-0274">FAD</keyword>
<reference evidence="8" key="1">
    <citation type="submission" date="2023-06" db="EMBL/GenBank/DDBJ databases">
        <authorList>
            <consortium name="Lawrence Berkeley National Laboratory"/>
            <person name="Ahrendt S."/>
            <person name="Sahu N."/>
            <person name="Indic B."/>
            <person name="Wong-Bajracharya J."/>
            <person name="Merenyi Z."/>
            <person name="Ke H.-M."/>
            <person name="Monk M."/>
            <person name="Kocsube S."/>
            <person name="Drula E."/>
            <person name="Lipzen A."/>
            <person name="Balint B."/>
            <person name="Henrissat B."/>
            <person name="Andreopoulos B."/>
            <person name="Martin F.M."/>
            <person name="Harder C.B."/>
            <person name="Rigling D."/>
            <person name="Ford K.L."/>
            <person name="Foster G.D."/>
            <person name="Pangilinan J."/>
            <person name="Papanicolaou A."/>
            <person name="Barry K."/>
            <person name="LaButti K."/>
            <person name="Viragh M."/>
            <person name="Koriabine M."/>
            <person name="Yan M."/>
            <person name="Riley R."/>
            <person name="Champramary S."/>
            <person name="Plett K.L."/>
            <person name="Tsai I.J."/>
            <person name="Slot J."/>
            <person name="Sipos G."/>
            <person name="Plett J."/>
            <person name="Nagy L.G."/>
            <person name="Grigoriev I.V."/>
        </authorList>
    </citation>
    <scope>NUCLEOTIDE SEQUENCE</scope>
    <source>
        <strain evidence="8">HWK02</strain>
    </source>
</reference>
<keyword evidence="9" id="KW-1185">Reference proteome</keyword>
<evidence type="ECO:0000256" key="1">
    <source>
        <dbReference type="ARBA" id="ARBA00001974"/>
    </source>
</evidence>
<dbReference type="EMBL" id="JAUEPU010000016">
    <property type="protein sequence ID" value="KAK0496117.1"/>
    <property type="molecule type" value="Genomic_DNA"/>
</dbReference>
<gene>
    <name evidence="8" type="ORF">EDD18DRAFT_1286633</name>
</gene>
<organism evidence="8 9">
    <name type="scientific">Armillaria luteobubalina</name>
    <dbReference type="NCBI Taxonomy" id="153913"/>
    <lineage>
        <taxon>Eukaryota</taxon>
        <taxon>Fungi</taxon>
        <taxon>Dikarya</taxon>
        <taxon>Basidiomycota</taxon>
        <taxon>Agaricomycotina</taxon>
        <taxon>Agaricomycetes</taxon>
        <taxon>Agaricomycetidae</taxon>
        <taxon>Agaricales</taxon>
        <taxon>Marasmiineae</taxon>
        <taxon>Physalacriaceae</taxon>
        <taxon>Armillaria</taxon>
    </lineage>
</organism>
<dbReference type="InterPro" id="IPR006076">
    <property type="entry name" value="FAD-dep_OxRdtase"/>
</dbReference>
<dbReference type="AlphaFoldDB" id="A0AA39Q4I2"/>
<proteinExistence type="inferred from homology"/>
<evidence type="ECO:0000256" key="6">
    <source>
        <dbReference type="PIRSR" id="PIRSR000189-1"/>
    </source>
</evidence>
<dbReference type="PIRSF" id="PIRSF000189">
    <property type="entry name" value="D-aa_oxidase"/>
    <property type="match status" value="1"/>
</dbReference>
<dbReference type="Proteomes" id="UP001175228">
    <property type="component" value="Unassembled WGS sequence"/>
</dbReference>
<dbReference type="Gene3D" id="3.40.50.720">
    <property type="entry name" value="NAD(P)-binding Rossmann-like Domain"/>
    <property type="match status" value="1"/>
</dbReference>
<sequence>MSSTSKPSQPILILGFGIIGLTSAIRLLQARYHVVAAGAHQPGDPLTAIYASTAAGAHHLSFAADDDLRQQALDKRTFDVMWEEEAEEGEASALMKLRQVEFYGSEGVKHIKFYESMPDFRVYPQDELMPFAKHSVSFTSLTMDTSPYLAKLVKIFYNLGGTIHRATLASLRDALEFTKPQTPLAIINCTGLGSLKLGDVMDDEMYPIRGQVVVLDAPWIKEGRTKQMGDLAGGEGGDRTYIIPRCSGQVIIGGTREVDDWYTLAPAMEENYDAAPETSLDIKKRALEIYPELVPPHLRVEGRAPVPEDLDSIVIREVVGFRPARKSGLRLERGKDLEIDSASIPVFHNIGHSGAGWQASWGCAEEIVRLVDQVTT</sequence>
<feature type="binding site" evidence="6">
    <location>
        <position position="241"/>
    </location>
    <ligand>
        <name>D-dopa</name>
        <dbReference type="ChEBI" id="CHEBI:149689"/>
    </ligand>
</feature>
<evidence type="ECO:0000313" key="9">
    <source>
        <dbReference type="Proteomes" id="UP001175228"/>
    </source>
</evidence>